<proteinExistence type="predicted"/>
<evidence type="ECO:0008006" key="3">
    <source>
        <dbReference type="Google" id="ProtNLM"/>
    </source>
</evidence>
<sequence length="140" mass="15773">MEWRPISEREFINYAKGLGNYCTYGDTLHLIQAVFKAFKQVMGRDANAIGELLPESIKPIWNSAVPAGLPGDSILGLIQTYGSFSTVRDAEKALVTLFGTIKEKQARYVAKWEQVIPEEIKTYWEKSRTIDEVQDAGQCL</sequence>
<keyword evidence="2" id="KW-1185">Reference proteome</keyword>
<gene>
    <name evidence="1" type="ORF">GFC01_13130</name>
</gene>
<organism evidence="1 2">
    <name type="scientific">Desulfofundulus thermobenzoicus</name>
    <dbReference type="NCBI Taxonomy" id="29376"/>
    <lineage>
        <taxon>Bacteria</taxon>
        <taxon>Bacillati</taxon>
        <taxon>Bacillota</taxon>
        <taxon>Clostridia</taxon>
        <taxon>Eubacteriales</taxon>
        <taxon>Peptococcaceae</taxon>
        <taxon>Desulfofundulus</taxon>
    </lineage>
</organism>
<dbReference type="RefSeq" id="WP_152947661.1">
    <property type="nucleotide sequence ID" value="NZ_WHYR01000041.1"/>
</dbReference>
<comment type="caution">
    <text evidence="1">The sequence shown here is derived from an EMBL/GenBank/DDBJ whole genome shotgun (WGS) entry which is preliminary data.</text>
</comment>
<name>A0A6N7IUF2_9FIRM</name>
<dbReference type="Proteomes" id="UP000441717">
    <property type="component" value="Unassembled WGS sequence"/>
</dbReference>
<dbReference type="EMBL" id="WHYR01000041">
    <property type="protein sequence ID" value="MQL53183.1"/>
    <property type="molecule type" value="Genomic_DNA"/>
</dbReference>
<reference evidence="1 2" key="1">
    <citation type="submission" date="2019-10" db="EMBL/GenBank/DDBJ databases">
        <title>Comparative genomics of sulfur disproportionating microorganisms.</title>
        <authorList>
            <person name="Ward L.M."/>
            <person name="Bertran E."/>
            <person name="Johnston D."/>
        </authorList>
    </citation>
    <scope>NUCLEOTIDE SEQUENCE [LARGE SCALE GENOMIC DNA]</scope>
    <source>
        <strain evidence="1 2">DSM 14055</strain>
    </source>
</reference>
<dbReference type="AlphaFoldDB" id="A0A6N7IUF2"/>
<evidence type="ECO:0000313" key="2">
    <source>
        <dbReference type="Proteomes" id="UP000441717"/>
    </source>
</evidence>
<protein>
    <recommendedName>
        <fullName evidence="3">DUF2267 domain-containing protein</fullName>
    </recommendedName>
</protein>
<evidence type="ECO:0000313" key="1">
    <source>
        <dbReference type="EMBL" id="MQL53183.1"/>
    </source>
</evidence>
<accession>A0A6N7IUF2</accession>